<feature type="domain" description="Ciliary BBSome complex subunit 2 N-terminal" evidence="8">
    <location>
        <begin position="20"/>
        <end position="127"/>
    </location>
</feature>
<evidence type="ECO:0000256" key="7">
    <source>
        <dbReference type="SAM" id="MobiDB-lite"/>
    </source>
</evidence>
<dbReference type="InterPro" id="IPR029430">
    <property type="entry name" value="BBS2_N"/>
</dbReference>
<dbReference type="PANTHER" id="PTHR32465:SF0">
    <property type="entry name" value="BARDET-BIEDL SYNDROME 2 PROTEIN"/>
    <property type="match status" value="1"/>
</dbReference>
<gene>
    <name evidence="11" type="ORF">LOD99_9670</name>
</gene>
<keyword evidence="5" id="KW-0206">Cytoskeleton</keyword>
<feature type="domain" description="BBS2 GAE" evidence="9">
    <location>
        <begin position="408"/>
        <end position="492"/>
    </location>
</feature>
<evidence type="ECO:0000256" key="5">
    <source>
        <dbReference type="ARBA" id="ARBA00023212"/>
    </source>
</evidence>
<feature type="region of interest" description="Disordered" evidence="7">
    <location>
        <begin position="358"/>
        <end position="380"/>
    </location>
</feature>
<evidence type="ECO:0000313" key="11">
    <source>
        <dbReference type="EMBL" id="KAI6661899.1"/>
    </source>
</evidence>
<keyword evidence="4" id="KW-0969">Cilium</keyword>
<keyword evidence="6" id="KW-0966">Cell projection</keyword>
<dbReference type="Pfam" id="PF14782">
    <property type="entry name" value="BBS2_GAE"/>
    <property type="match status" value="1"/>
</dbReference>
<evidence type="ECO:0000259" key="10">
    <source>
        <dbReference type="Pfam" id="PF14783"/>
    </source>
</evidence>
<dbReference type="GO" id="GO:0016020">
    <property type="term" value="C:membrane"/>
    <property type="evidence" value="ECO:0007669"/>
    <property type="project" value="TreeGrafter"/>
</dbReference>
<reference evidence="11 12" key="1">
    <citation type="journal article" date="2023" name="BMC Biol.">
        <title>The compact genome of the sponge Oopsacas minuta (Hexactinellida) is lacking key metazoan core genes.</title>
        <authorList>
            <person name="Santini S."/>
            <person name="Schenkelaars Q."/>
            <person name="Jourda C."/>
            <person name="Duchesne M."/>
            <person name="Belahbib H."/>
            <person name="Rocher C."/>
            <person name="Selva M."/>
            <person name="Riesgo A."/>
            <person name="Vervoort M."/>
            <person name="Leys S.P."/>
            <person name="Kodjabachian L."/>
            <person name="Le Bivic A."/>
            <person name="Borchiellini C."/>
            <person name="Claverie J.M."/>
            <person name="Renard E."/>
        </authorList>
    </citation>
    <scope>NUCLEOTIDE SEQUENCE [LARGE SCALE GENOMIC DNA]</scope>
    <source>
        <strain evidence="11">SPO-2</strain>
    </source>
</reference>
<dbReference type="InterPro" id="IPR011047">
    <property type="entry name" value="Quinoprotein_ADH-like_sf"/>
</dbReference>
<dbReference type="InterPro" id="IPR016616">
    <property type="entry name" value="Bardet-Biedl_syndrome_2_prot"/>
</dbReference>
<dbReference type="EMBL" id="JAKMXF010000003">
    <property type="protein sequence ID" value="KAI6661899.1"/>
    <property type="molecule type" value="Genomic_DNA"/>
</dbReference>
<comment type="caution">
    <text evidence="11">The sequence shown here is derived from an EMBL/GenBank/DDBJ whole genome shotgun (WGS) entry which is preliminary data.</text>
</comment>
<name>A0AAV7KQL0_9METZ</name>
<dbReference type="Pfam" id="PF14783">
    <property type="entry name" value="BBS2_Mid"/>
    <property type="match status" value="1"/>
</dbReference>
<keyword evidence="12" id="KW-1185">Reference proteome</keyword>
<dbReference type="FunFam" id="2.130.10.10:FF:000967">
    <property type="entry name" value="Bardet-Biedl syndrome 2 protein homolog"/>
    <property type="match status" value="1"/>
</dbReference>
<proteinExistence type="predicted"/>
<evidence type="ECO:0000256" key="2">
    <source>
        <dbReference type="ARBA" id="ARBA00004245"/>
    </source>
</evidence>
<evidence type="ECO:0000256" key="1">
    <source>
        <dbReference type="ARBA" id="ARBA00004138"/>
    </source>
</evidence>
<dbReference type="InterPro" id="IPR029429">
    <property type="entry name" value="BBS2_Mid"/>
</dbReference>
<dbReference type="PANTHER" id="PTHR32465">
    <property type="entry name" value="BARDET-BIEDL SYNDROME 2 PROTEIN"/>
    <property type="match status" value="1"/>
</dbReference>
<feature type="domain" description="Ciliary BBSome complex subunit 2 middle region" evidence="10">
    <location>
        <begin position="166"/>
        <end position="273"/>
    </location>
</feature>
<keyword evidence="3" id="KW-0963">Cytoplasm</keyword>
<dbReference type="GO" id="GO:0031514">
    <property type="term" value="C:motile cilium"/>
    <property type="evidence" value="ECO:0007669"/>
    <property type="project" value="TreeGrafter"/>
</dbReference>
<accession>A0AAV7KQL0</accession>
<dbReference type="GO" id="GO:1905515">
    <property type="term" value="P:non-motile cilium assembly"/>
    <property type="evidence" value="ECO:0007669"/>
    <property type="project" value="InterPro"/>
</dbReference>
<dbReference type="AlphaFoldDB" id="A0AAV7KQL0"/>
<evidence type="ECO:0000256" key="6">
    <source>
        <dbReference type="ARBA" id="ARBA00023273"/>
    </source>
</evidence>
<comment type="subcellular location">
    <subcellularLocation>
        <location evidence="1">Cell projection</location>
        <location evidence="1">Cilium</location>
    </subcellularLocation>
    <subcellularLocation>
        <location evidence="2">Cytoplasm</location>
        <location evidence="2">Cytoskeleton</location>
    </subcellularLocation>
</comment>
<evidence type="ECO:0000259" key="8">
    <source>
        <dbReference type="Pfam" id="PF14781"/>
    </source>
</evidence>
<sequence>MLVPVFTLKLHQKIYPRLVTVGRFDGIHPSIAAATTGGKIFIHRPHLRSRPDTGGRITEGTGGLDVDCVFLNIGQHITSLTAGALIEGGTDLLFVGTANNLLAYDVENNQDVFYKEVPDGVNAMCVGVTGRNVDTLVYVGGNCSIQGYNSIGEDVFWTVTGDNVLSLMIFDFDADGENELLVGSDDYDIRVFKEDQMISEISETDSVIGLCPVTDSKFGYALANGTVGVYDKLSRYWRIKSKNQSLALFCYDLDNDGIEELITGWSSGKLDARNSKTGEVVFKDTFSSPIAGIMAADYRLDGVDQLIVCSTDGEIRGYIPAVKEMRGQLMDVSPEQKLFQELSQKKLQLIEEIRNYEQNEKESTGSRNKTTIQPGIDSEDGSVGIIPANTQLNSSLSISLGDADIPTDPHVVMTISTTNGTFIHLVVVIAESLFEDGESLVVHPPENKRCDQIKIPLIPPRDMPIDLHIKIYVGHKYTQQYHVFEITRQLPR</sequence>
<organism evidence="11 12">
    <name type="scientific">Oopsacas minuta</name>
    <dbReference type="NCBI Taxonomy" id="111878"/>
    <lineage>
        <taxon>Eukaryota</taxon>
        <taxon>Metazoa</taxon>
        <taxon>Porifera</taxon>
        <taxon>Hexactinellida</taxon>
        <taxon>Hexasterophora</taxon>
        <taxon>Lyssacinosida</taxon>
        <taxon>Leucopsacidae</taxon>
        <taxon>Oopsacas</taxon>
    </lineage>
</organism>
<dbReference type="SUPFAM" id="SSF50998">
    <property type="entry name" value="Quinoprotein alcohol dehydrogenase-like"/>
    <property type="match status" value="1"/>
</dbReference>
<dbReference type="InterPro" id="IPR029333">
    <property type="entry name" value="BBS2_GAE_dom"/>
</dbReference>
<dbReference type="GO" id="GO:0034464">
    <property type="term" value="C:BBSome"/>
    <property type="evidence" value="ECO:0007669"/>
    <property type="project" value="InterPro"/>
</dbReference>
<evidence type="ECO:0000256" key="4">
    <source>
        <dbReference type="ARBA" id="ARBA00023069"/>
    </source>
</evidence>
<protein>
    <submittedName>
        <fullName evidence="11">Bardet-Biedl syndrome 2 protein</fullName>
    </submittedName>
</protein>
<evidence type="ECO:0000256" key="3">
    <source>
        <dbReference type="ARBA" id="ARBA00022490"/>
    </source>
</evidence>
<evidence type="ECO:0000259" key="9">
    <source>
        <dbReference type="Pfam" id="PF14782"/>
    </source>
</evidence>
<dbReference type="GO" id="GO:0036064">
    <property type="term" value="C:ciliary basal body"/>
    <property type="evidence" value="ECO:0007669"/>
    <property type="project" value="TreeGrafter"/>
</dbReference>
<dbReference type="Proteomes" id="UP001165289">
    <property type="component" value="Unassembled WGS sequence"/>
</dbReference>
<evidence type="ECO:0000313" key="12">
    <source>
        <dbReference type="Proteomes" id="UP001165289"/>
    </source>
</evidence>
<dbReference type="Pfam" id="PF14781">
    <property type="entry name" value="BBS2_N"/>
    <property type="match status" value="1"/>
</dbReference>